<reference evidence="2 3" key="1">
    <citation type="submission" date="2024-01" db="EMBL/GenBank/DDBJ databases">
        <title>The genome of the rayed Mediterranean limpet Patella caerulea (Linnaeus, 1758).</title>
        <authorList>
            <person name="Anh-Thu Weber A."/>
            <person name="Halstead-Nussloch G."/>
        </authorList>
    </citation>
    <scope>NUCLEOTIDE SEQUENCE [LARGE SCALE GENOMIC DNA]</scope>
    <source>
        <strain evidence="2">AATW-2023a</strain>
        <tissue evidence="2">Whole specimen</tissue>
    </source>
</reference>
<evidence type="ECO:0000313" key="3">
    <source>
        <dbReference type="Proteomes" id="UP001347796"/>
    </source>
</evidence>
<feature type="region of interest" description="Disordered" evidence="1">
    <location>
        <begin position="66"/>
        <end position="88"/>
    </location>
</feature>
<dbReference type="AlphaFoldDB" id="A0AAN8IZL6"/>
<accession>A0AAN8IZL6</accession>
<keyword evidence="3" id="KW-1185">Reference proteome</keyword>
<evidence type="ECO:0000313" key="2">
    <source>
        <dbReference type="EMBL" id="KAK6165498.1"/>
    </source>
</evidence>
<name>A0AAN8IZL6_PATCE</name>
<protein>
    <submittedName>
        <fullName evidence="2">Uncharacterized protein</fullName>
    </submittedName>
</protein>
<comment type="caution">
    <text evidence="2">The sequence shown here is derived from an EMBL/GenBank/DDBJ whole genome shotgun (WGS) entry which is preliminary data.</text>
</comment>
<gene>
    <name evidence="2" type="ORF">SNE40_022417</name>
</gene>
<organism evidence="2 3">
    <name type="scientific">Patella caerulea</name>
    <name type="common">Rayed Mediterranean limpet</name>
    <dbReference type="NCBI Taxonomy" id="87958"/>
    <lineage>
        <taxon>Eukaryota</taxon>
        <taxon>Metazoa</taxon>
        <taxon>Spiralia</taxon>
        <taxon>Lophotrochozoa</taxon>
        <taxon>Mollusca</taxon>
        <taxon>Gastropoda</taxon>
        <taxon>Patellogastropoda</taxon>
        <taxon>Patelloidea</taxon>
        <taxon>Patellidae</taxon>
        <taxon>Patella</taxon>
    </lineage>
</organism>
<feature type="compositionally biased region" description="Gly residues" evidence="1">
    <location>
        <begin position="76"/>
        <end position="88"/>
    </location>
</feature>
<evidence type="ECO:0000256" key="1">
    <source>
        <dbReference type="SAM" id="MobiDB-lite"/>
    </source>
</evidence>
<dbReference type="Proteomes" id="UP001347796">
    <property type="component" value="Unassembled WGS sequence"/>
</dbReference>
<sequence length="111" mass="11993">MIEKHGFETSDCPWTSNELGFYNLHADTTINDFHLSNSSADWSSVALTNSSHQSDCPSNELGFYNPESDRTMNAGGAVGGGGGAVGGGKWRIPDDEVLQIDSVRRLMLNTK</sequence>
<proteinExistence type="predicted"/>
<dbReference type="EMBL" id="JAZGQO010000021">
    <property type="protein sequence ID" value="KAK6165498.1"/>
    <property type="molecule type" value="Genomic_DNA"/>
</dbReference>